<proteinExistence type="predicted"/>
<evidence type="ECO:0000313" key="2">
    <source>
        <dbReference type="EMBL" id="GAA4625334.1"/>
    </source>
</evidence>
<dbReference type="InterPro" id="IPR036366">
    <property type="entry name" value="PGBDSf"/>
</dbReference>
<dbReference type="InterPro" id="IPR002477">
    <property type="entry name" value="Peptidoglycan-bd-like"/>
</dbReference>
<dbReference type="Pfam" id="PF01471">
    <property type="entry name" value="PG_binding_1"/>
    <property type="match status" value="1"/>
</dbReference>
<dbReference type="RefSeq" id="WP_345431274.1">
    <property type="nucleotide sequence ID" value="NZ_BAABHK010000003.1"/>
</dbReference>
<comment type="caution">
    <text evidence="2">The sequence shown here is derived from an EMBL/GenBank/DDBJ whole genome shotgun (WGS) entry which is preliminary data.</text>
</comment>
<protein>
    <recommendedName>
        <fullName evidence="1">Peptidoglycan binding-like domain-containing protein</fullName>
    </recommendedName>
</protein>
<reference evidence="3" key="1">
    <citation type="journal article" date="2019" name="Int. J. Syst. Evol. Microbiol.">
        <title>The Global Catalogue of Microorganisms (GCM) 10K type strain sequencing project: providing services to taxonomists for standard genome sequencing and annotation.</title>
        <authorList>
            <consortium name="The Broad Institute Genomics Platform"/>
            <consortium name="The Broad Institute Genome Sequencing Center for Infectious Disease"/>
            <person name="Wu L."/>
            <person name="Ma J."/>
        </authorList>
    </citation>
    <scope>NUCLEOTIDE SEQUENCE [LARGE SCALE GENOMIC DNA]</scope>
    <source>
        <strain evidence="3">JCM 17939</strain>
    </source>
</reference>
<dbReference type="EMBL" id="BAABHK010000003">
    <property type="protein sequence ID" value="GAA4625334.1"/>
    <property type="molecule type" value="Genomic_DNA"/>
</dbReference>
<organism evidence="2 3">
    <name type="scientific">Actinoallomurus vinaceus</name>
    <dbReference type="NCBI Taxonomy" id="1080074"/>
    <lineage>
        <taxon>Bacteria</taxon>
        <taxon>Bacillati</taxon>
        <taxon>Actinomycetota</taxon>
        <taxon>Actinomycetes</taxon>
        <taxon>Streptosporangiales</taxon>
        <taxon>Thermomonosporaceae</taxon>
        <taxon>Actinoallomurus</taxon>
    </lineage>
</organism>
<accession>A0ABP8U6W4</accession>
<dbReference type="Proteomes" id="UP001501442">
    <property type="component" value="Unassembled WGS sequence"/>
</dbReference>
<feature type="domain" description="Peptidoglycan binding-like" evidence="1">
    <location>
        <begin position="18"/>
        <end position="72"/>
    </location>
</feature>
<keyword evidence="3" id="KW-1185">Reference proteome</keyword>
<evidence type="ECO:0000259" key="1">
    <source>
        <dbReference type="Pfam" id="PF01471"/>
    </source>
</evidence>
<dbReference type="InterPro" id="IPR036365">
    <property type="entry name" value="PGBD-like_sf"/>
</dbReference>
<dbReference type="Gene3D" id="1.10.101.10">
    <property type="entry name" value="PGBD-like superfamily/PGBD"/>
    <property type="match status" value="1"/>
</dbReference>
<evidence type="ECO:0000313" key="3">
    <source>
        <dbReference type="Proteomes" id="UP001501442"/>
    </source>
</evidence>
<sequence length="86" mass="9710">MHAPPYTPPPLTNPTFNDDRVRQWQQRMKDRGWNITVDSDYGDQSESICRAFQKEKGLRPVDGIVGPVTWKATWEAPITAAASPGR</sequence>
<dbReference type="SUPFAM" id="SSF47090">
    <property type="entry name" value="PGBD-like"/>
    <property type="match status" value="1"/>
</dbReference>
<gene>
    <name evidence="2" type="ORF">GCM10023196_029070</name>
</gene>
<name>A0ABP8U6W4_9ACTN</name>